<gene>
    <name evidence="2" type="ORF">OWR29_25945</name>
</gene>
<protein>
    <submittedName>
        <fullName evidence="2">Uncharacterized protein</fullName>
    </submittedName>
</protein>
<dbReference type="EMBL" id="JAPNTZ010000009">
    <property type="protein sequence ID" value="MCY1141454.1"/>
    <property type="molecule type" value="Genomic_DNA"/>
</dbReference>
<sequence length="249" mass="26049">MTTTDQDRSISDPVGLITGLVAAADPSLAPDRIQSAVTAVAGGRAKTRRLAAALAARPAVLLDGRSPAPRAVGELLTALRATGTTAISAPSCAGCGKPLQTFTRKGQDWYCNSCEHRRAACAGCGKTKRVKIIDRDGQPRCPQCCDVDQRDPISVIHRVVAELDPRIERETIVSAVNQCCRQGGYQQKLAWACQRRAVTCSRCTRLAPIAAGTLTHPTCADCTPPQPGLTAPPAAAPTTRSPDDANGGG</sequence>
<name>A0ABT4B4N0_9ACTN</name>
<keyword evidence="3" id="KW-1185">Reference proteome</keyword>
<organism evidence="2 3">
    <name type="scientific">Paractinoplanes pyxinae</name>
    <dbReference type="NCBI Taxonomy" id="2997416"/>
    <lineage>
        <taxon>Bacteria</taxon>
        <taxon>Bacillati</taxon>
        <taxon>Actinomycetota</taxon>
        <taxon>Actinomycetes</taxon>
        <taxon>Micromonosporales</taxon>
        <taxon>Micromonosporaceae</taxon>
        <taxon>Paractinoplanes</taxon>
    </lineage>
</organism>
<proteinExistence type="predicted"/>
<evidence type="ECO:0000313" key="2">
    <source>
        <dbReference type="EMBL" id="MCY1141454.1"/>
    </source>
</evidence>
<comment type="caution">
    <text evidence="2">The sequence shown here is derived from an EMBL/GenBank/DDBJ whole genome shotgun (WGS) entry which is preliminary data.</text>
</comment>
<evidence type="ECO:0000256" key="1">
    <source>
        <dbReference type="SAM" id="MobiDB-lite"/>
    </source>
</evidence>
<dbReference type="RefSeq" id="WP_267565837.1">
    <property type="nucleotide sequence ID" value="NZ_JAPNTZ010000009.1"/>
</dbReference>
<feature type="compositionally biased region" description="Low complexity" evidence="1">
    <location>
        <begin position="228"/>
        <end position="239"/>
    </location>
</feature>
<dbReference type="Proteomes" id="UP001151002">
    <property type="component" value="Unassembled WGS sequence"/>
</dbReference>
<reference evidence="2" key="1">
    <citation type="submission" date="2022-11" db="EMBL/GenBank/DDBJ databases">
        <authorList>
            <person name="Somphong A."/>
            <person name="Phongsopitanun W."/>
        </authorList>
    </citation>
    <scope>NUCLEOTIDE SEQUENCE</scope>
    <source>
        <strain evidence="2">Pm04-4</strain>
    </source>
</reference>
<accession>A0ABT4B4N0</accession>
<evidence type="ECO:0000313" key="3">
    <source>
        <dbReference type="Proteomes" id="UP001151002"/>
    </source>
</evidence>
<feature type="region of interest" description="Disordered" evidence="1">
    <location>
        <begin position="226"/>
        <end position="249"/>
    </location>
</feature>